<comment type="caution">
    <text evidence="3">The sequence shown here is derived from an EMBL/GenBank/DDBJ whole genome shotgun (WGS) entry which is preliminary data.</text>
</comment>
<dbReference type="Pfam" id="PF11951">
    <property type="entry name" value="Fungal_trans_2"/>
    <property type="match status" value="1"/>
</dbReference>
<dbReference type="PANTHER" id="PTHR37534:SF46">
    <property type="entry name" value="ZN(II)2CYS6 TRANSCRIPTION FACTOR (EUROFUNG)"/>
    <property type="match status" value="1"/>
</dbReference>
<keyword evidence="2" id="KW-0539">Nucleus</keyword>
<dbReference type="AlphaFoldDB" id="A0A642V268"/>
<organism evidence="3 4">
    <name type="scientific">Trichomonascus ciferrii</name>
    <dbReference type="NCBI Taxonomy" id="44093"/>
    <lineage>
        <taxon>Eukaryota</taxon>
        <taxon>Fungi</taxon>
        <taxon>Dikarya</taxon>
        <taxon>Ascomycota</taxon>
        <taxon>Saccharomycotina</taxon>
        <taxon>Dipodascomycetes</taxon>
        <taxon>Dipodascales</taxon>
        <taxon>Trichomonascaceae</taxon>
        <taxon>Trichomonascus</taxon>
        <taxon>Trichomonascus ciferrii complex</taxon>
    </lineage>
</organism>
<dbReference type="PANTHER" id="PTHR37534">
    <property type="entry name" value="TRANSCRIPTIONAL ACTIVATOR PROTEIN UGA3"/>
    <property type="match status" value="1"/>
</dbReference>
<sequence>MVNQPDAESKVKVLDTVWKFVESYLESTNSKPGVSFELRSLQLKANAIEELKHCINQGMLEAVFATLAFTYFDVSQGSFGLWHQHLQGARSLLDLHCSDKSQLQAACQSLPGLQHAITLLAWYDITGVIASIRANKVCSRALIFDDWHRDIMDNSFFDLVGCTRHTFDALVKVIKSGVATARSIATFLECLNDVLSINDSAQLVAESQHANMGWKYICLLTTINHCFPQPVLRHIQDTLVSKICIIINSLIVGSTLYKHFALPVFVAAMNASNPEHLSIIRGYWEYMAAGEFPLYPDALGICESHWYELGISSDQRRSSV</sequence>
<dbReference type="GO" id="GO:0005634">
    <property type="term" value="C:nucleus"/>
    <property type="evidence" value="ECO:0007669"/>
    <property type="project" value="UniProtKB-SubCell"/>
</dbReference>
<dbReference type="InterPro" id="IPR021858">
    <property type="entry name" value="Fun_TF"/>
</dbReference>
<name>A0A642V268_9ASCO</name>
<proteinExistence type="predicted"/>
<reference evidence="3" key="1">
    <citation type="journal article" date="2019" name="G3 (Bethesda)">
        <title>Genome Assemblies of Two Rare Opportunistic Yeast Pathogens: Diutina rugosa (syn. Candida rugosa) and Trichomonascus ciferrii (syn. Candida ciferrii).</title>
        <authorList>
            <person name="Mixao V."/>
            <person name="Saus E."/>
            <person name="Hansen A.P."/>
            <person name="Lass-Florl C."/>
            <person name="Gabaldon T."/>
        </authorList>
    </citation>
    <scope>NUCLEOTIDE SEQUENCE</scope>
    <source>
        <strain evidence="3">CBS 4856</strain>
    </source>
</reference>
<dbReference type="Proteomes" id="UP000761534">
    <property type="component" value="Unassembled WGS sequence"/>
</dbReference>
<evidence type="ECO:0000313" key="4">
    <source>
        <dbReference type="Proteomes" id="UP000761534"/>
    </source>
</evidence>
<evidence type="ECO:0000256" key="1">
    <source>
        <dbReference type="ARBA" id="ARBA00004123"/>
    </source>
</evidence>
<evidence type="ECO:0000313" key="3">
    <source>
        <dbReference type="EMBL" id="KAA8911354.1"/>
    </source>
</evidence>
<protein>
    <submittedName>
        <fullName evidence="3">Uncharacterized protein</fullName>
    </submittedName>
</protein>
<dbReference type="EMBL" id="SWFS01000287">
    <property type="protein sequence ID" value="KAA8911354.1"/>
    <property type="molecule type" value="Genomic_DNA"/>
</dbReference>
<keyword evidence="4" id="KW-1185">Reference proteome</keyword>
<accession>A0A642V268</accession>
<dbReference type="VEuPathDB" id="FungiDB:TRICI_003839"/>
<comment type="subcellular location">
    <subcellularLocation>
        <location evidence="1">Nucleus</location>
    </subcellularLocation>
</comment>
<gene>
    <name evidence="3" type="ORF">TRICI_003839</name>
</gene>
<evidence type="ECO:0000256" key="2">
    <source>
        <dbReference type="ARBA" id="ARBA00023242"/>
    </source>
</evidence>
<dbReference type="OrthoDB" id="4491390at2759"/>